<name>A0ACC5P5B7_9BACT</name>
<comment type="caution">
    <text evidence="1">The sequence shown here is derived from an EMBL/GenBank/DDBJ whole genome shotgun (WGS) entry which is preliminary data.</text>
</comment>
<evidence type="ECO:0000313" key="2">
    <source>
        <dbReference type="Proteomes" id="UP000569005"/>
    </source>
</evidence>
<keyword evidence="2" id="KW-1185">Reference proteome</keyword>
<evidence type="ECO:0000313" key="1">
    <source>
        <dbReference type="EMBL" id="MBB5341796.1"/>
    </source>
</evidence>
<accession>A0ACC5P5B7</accession>
<gene>
    <name evidence="1" type="ORF">HDF13_004177</name>
</gene>
<dbReference type="Proteomes" id="UP000569005">
    <property type="component" value="Unassembled WGS sequence"/>
</dbReference>
<proteinExistence type="predicted"/>
<dbReference type="EMBL" id="JACHEA010000002">
    <property type="protein sequence ID" value="MBB5341796.1"/>
    <property type="molecule type" value="Genomic_DNA"/>
</dbReference>
<sequence length="521" mass="61106">MATIEEIEPILNACLLNAERLLSSAKVVMAPGQYHVAYHLAALAMEEIGKAGLIFIESVDPKDEPEQEDSRLSKWMEDHERKLFWAIWLPAFGIEADWRTIPKHMELAKGIHETRLQTLYFDPAYPNAQDEITEERAGRLIRLTESRLEMEKAKRYRDLDEQERSDMQWFFLATRNPEMKPFIFSKQSIEKQIELQDNRTGWIRWLRELFEEQARKAMEQAQIEMQRQRPEGEEKYTDKWKLRIRLKSWSHSIRPNQLTGWNKDIDKIKLIHTSDRNELIVEFTIGKNILMGNLWGMGMQSVMIFVSALNISTSGFFWWYLPTFTSRFYETITDLETDHQVIIERVPELRISWGHMALKEDDLLRQMPMVFGYVAKASEQEQVFYHRYFSMLGMMAKNDIFFQFEHNLVVGFMECFDMALKTYEDWDGKPETYEASVNAVFTRFATSEEFMRMLKECANAVIQVKTQTVTRPITLEDVARSKIIFDIYIRLKAAVYMQEQIASGALKSEPTAPADESPAAE</sequence>
<reference evidence="1" key="1">
    <citation type="submission" date="2020-08" db="EMBL/GenBank/DDBJ databases">
        <title>Genomic Encyclopedia of Type Strains, Phase IV (KMG-V): Genome sequencing to study the core and pangenomes of soil and plant-associated prokaryotes.</title>
        <authorList>
            <person name="Whitman W."/>
        </authorList>
    </citation>
    <scope>NUCLEOTIDE SEQUENCE</scope>
    <source>
        <strain evidence="1">M8UP15</strain>
    </source>
</reference>
<organism evidence="1 2">
    <name type="scientific">Tunturiibacter gelidiferens</name>
    <dbReference type="NCBI Taxonomy" id="3069689"/>
    <lineage>
        <taxon>Bacteria</taxon>
        <taxon>Pseudomonadati</taxon>
        <taxon>Acidobacteriota</taxon>
        <taxon>Terriglobia</taxon>
        <taxon>Terriglobales</taxon>
        <taxon>Acidobacteriaceae</taxon>
        <taxon>Tunturiibacter</taxon>
    </lineage>
</organism>
<protein>
    <submittedName>
        <fullName evidence="1">AbiV family abortive infection protein</fullName>
    </submittedName>
</protein>